<organism evidence="1 2">
    <name type="scientific">Methylacidiphilum caldifontis</name>
    <dbReference type="NCBI Taxonomy" id="2795386"/>
    <lineage>
        <taxon>Bacteria</taxon>
        <taxon>Pseudomonadati</taxon>
        <taxon>Verrucomicrobiota</taxon>
        <taxon>Methylacidiphilae</taxon>
        <taxon>Methylacidiphilales</taxon>
        <taxon>Methylacidiphilaceae</taxon>
        <taxon>Methylacidiphilum (ex Ratnadevi et al. 2023)</taxon>
    </lineage>
</organism>
<dbReference type="OrthoDB" id="177989at2"/>
<keyword evidence="2" id="KW-1185">Reference proteome</keyword>
<protein>
    <recommendedName>
        <fullName evidence="3">AsmA-like C-terminal domain-containing protein</fullName>
    </recommendedName>
</protein>
<evidence type="ECO:0000313" key="1">
    <source>
        <dbReference type="EMBL" id="TFE73317.1"/>
    </source>
</evidence>
<dbReference type="AlphaFoldDB" id="A0A4Y8PHE4"/>
<gene>
    <name evidence="1" type="ORF">A7Q10_03285</name>
</gene>
<proteinExistence type="predicted"/>
<comment type="caution">
    <text evidence="1">The sequence shown here is derived from an EMBL/GenBank/DDBJ whole genome shotgun (WGS) entry which is preliminary data.</text>
</comment>
<evidence type="ECO:0000313" key="2">
    <source>
        <dbReference type="Proteomes" id="UP000297713"/>
    </source>
</evidence>
<accession>A0A4Y8PHE4</accession>
<name>A0A4Y8PHE4_9BACT</name>
<dbReference type="Proteomes" id="UP000297713">
    <property type="component" value="Unassembled WGS sequence"/>
</dbReference>
<sequence>MCLILSVAYIIYHNPKTFLLGIAHHYHVPLQFEEAQWISPHSLKLKTIEFGEIAKIKGAEIEWDWMELGTKQVIKKIVVDSPEIWTSEWIKFLEDKIGTQENIAPPSPVEFHFILWTFKFNPVVRILELRKAILNIDRLHPQLPPIPLLLGYKETPLILSNVPLLDIARHNEILEQATGGNIVLLSPYDPLSKILEIESIKVKFSWSGLVHHRVEEITIVHPTLFIGPDLFWYVDQFRELQRQIKAKGKTENILEEWYIKNLQLRYGKLTITAFGEPSFELPFIFETTAHDFPLNNWKEVSLKNLIRVVPGRVDYPQLGLSMDVAGGEIAFNLPPESQTANNLVHSVRLKEINWKGFSATDGWLSITFQKEAIHGFYGFSLFDGYTHGGFQVEFERGFPWEGWLTVSGSKMDSLIEKLCMGKKDIVFRGNIDGRLRMKATGSYLENLEGFFLLSSPGYMDIKDMAFLTKNIPPSWNKTASQLFALLADSFRNYSFKNGFIKLNYSYPKSDLLLGLYGPQGKRNFSIHWIQDPKLGPPIGRNFYNTSEKTIFFQP</sequence>
<reference evidence="1 2" key="1">
    <citation type="submission" date="2016-05" db="EMBL/GenBank/DDBJ databases">
        <title>Diversity and Homogeneity among Thermoacidophilic Verrucomicrobia Methanotrophs Linked with Geographical Origin.</title>
        <authorList>
            <person name="Erikstad H.-A."/>
            <person name="Smestad N.B."/>
            <person name="Ceballos R.M."/>
            <person name="Birkeland N.-K."/>
        </authorList>
    </citation>
    <scope>NUCLEOTIDE SEQUENCE [LARGE SCALE GENOMIC DNA]</scope>
    <source>
        <strain evidence="1 2">Phi</strain>
    </source>
</reference>
<evidence type="ECO:0008006" key="3">
    <source>
        <dbReference type="Google" id="ProtNLM"/>
    </source>
</evidence>
<dbReference type="EMBL" id="LXQC01000002">
    <property type="protein sequence ID" value="TFE73317.1"/>
    <property type="molecule type" value="Genomic_DNA"/>
</dbReference>